<gene>
    <name evidence="2" type="ORF">SAMN05421665_1605</name>
</gene>
<dbReference type="Proteomes" id="UP000186997">
    <property type="component" value="Unassembled WGS sequence"/>
</dbReference>
<accession>A0A1R3WXE6</accession>
<organism evidence="2 3">
    <name type="scientific">Yoonia rosea</name>
    <dbReference type="NCBI Taxonomy" id="287098"/>
    <lineage>
        <taxon>Bacteria</taxon>
        <taxon>Pseudomonadati</taxon>
        <taxon>Pseudomonadota</taxon>
        <taxon>Alphaproteobacteria</taxon>
        <taxon>Rhodobacterales</taxon>
        <taxon>Paracoccaceae</taxon>
        <taxon>Yoonia</taxon>
    </lineage>
</organism>
<dbReference type="AlphaFoldDB" id="A0A1R3WXE6"/>
<evidence type="ECO:0000313" key="3">
    <source>
        <dbReference type="Proteomes" id="UP000186997"/>
    </source>
</evidence>
<evidence type="ECO:0000313" key="2">
    <source>
        <dbReference type="EMBL" id="SIT83136.1"/>
    </source>
</evidence>
<protein>
    <submittedName>
        <fullName evidence="2">Uncharacterized protein</fullName>
    </submittedName>
</protein>
<dbReference type="EMBL" id="FTPR01000001">
    <property type="protein sequence ID" value="SIT83136.1"/>
    <property type="molecule type" value="Genomic_DNA"/>
</dbReference>
<feature type="region of interest" description="Disordered" evidence="1">
    <location>
        <begin position="64"/>
        <end position="84"/>
    </location>
</feature>
<reference evidence="3" key="1">
    <citation type="submission" date="2017-01" db="EMBL/GenBank/DDBJ databases">
        <authorList>
            <person name="Varghese N."/>
            <person name="Submissions S."/>
        </authorList>
    </citation>
    <scope>NUCLEOTIDE SEQUENCE [LARGE SCALE GENOMIC DNA]</scope>
    <source>
        <strain evidence="3">DSM 29591</strain>
    </source>
</reference>
<sequence length="126" mass="12673">MVKRVRAYLCTPASRGLLGGVSATSVGRVTGGSALITGARRFLVAGTGFARRNGMEMNAANIAKPAQPPKKPVPAEAAPATLSGTAGVKSSQTAASVAGSAMRCGNVSRSNGVAARKTIRFSLSRA</sequence>
<name>A0A1R3WXE6_9RHOB</name>
<evidence type="ECO:0000256" key="1">
    <source>
        <dbReference type="SAM" id="MobiDB-lite"/>
    </source>
</evidence>
<dbReference type="STRING" id="287098.SAMN05421665_1605"/>
<proteinExistence type="predicted"/>
<keyword evidence="3" id="KW-1185">Reference proteome</keyword>